<evidence type="ECO:0000256" key="4">
    <source>
        <dbReference type="ARBA" id="ARBA00035206"/>
    </source>
</evidence>
<name>A0A517ZBI6_9PLAN</name>
<organism evidence="7 8">
    <name type="scientific">Maioricimonas rarisocia</name>
    <dbReference type="NCBI Taxonomy" id="2528026"/>
    <lineage>
        <taxon>Bacteria</taxon>
        <taxon>Pseudomonadati</taxon>
        <taxon>Planctomycetota</taxon>
        <taxon>Planctomycetia</taxon>
        <taxon>Planctomycetales</taxon>
        <taxon>Planctomycetaceae</taxon>
        <taxon>Maioricimonas</taxon>
    </lineage>
</organism>
<dbReference type="InterPro" id="IPR057264">
    <property type="entry name" value="Ribosomal_uL24_C"/>
</dbReference>
<dbReference type="InterPro" id="IPR003256">
    <property type="entry name" value="Ribosomal_uL24"/>
</dbReference>
<proteinExistence type="inferred from homology"/>
<comment type="function">
    <text evidence="5">One of the proteins that surrounds the polypeptide exit tunnel on the outside of the subunit.</text>
</comment>
<gene>
    <name evidence="5 7" type="primary">rplX</name>
    <name evidence="7" type="ORF">Mal4_42060</name>
</gene>
<keyword evidence="3 5" id="KW-0687">Ribonucleoprotein</keyword>
<evidence type="ECO:0000259" key="6">
    <source>
        <dbReference type="Pfam" id="PF17136"/>
    </source>
</evidence>
<evidence type="ECO:0000256" key="2">
    <source>
        <dbReference type="ARBA" id="ARBA00022980"/>
    </source>
</evidence>
<dbReference type="InterPro" id="IPR014722">
    <property type="entry name" value="Rib_uL2_dom2"/>
</dbReference>
<dbReference type="GO" id="GO:0006412">
    <property type="term" value="P:translation"/>
    <property type="evidence" value="ECO:0007669"/>
    <property type="project" value="UniProtKB-UniRule"/>
</dbReference>
<evidence type="ECO:0000256" key="3">
    <source>
        <dbReference type="ARBA" id="ARBA00023274"/>
    </source>
</evidence>
<evidence type="ECO:0000313" key="7">
    <source>
        <dbReference type="EMBL" id="QDU39853.1"/>
    </source>
</evidence>
<dbReference type="KEGG" id="mri:Mal4_42060"/>
<comment type="similarity">
    <text evidence="1 5">Belongs to the universal ribosomal protein uL24 family.</text>
</comment>
<dbReference type="Pfam" id="PF17136">
    <property type="entry name" value="ribosomal_L24"/>
    <property type="match status" value="1"/>
</dbReference>
<evidence type="ECO:0000313" key="8">
    <source>
        <dbReference type="Proteomes" id="UP000320496"/>
    </source>
</evidence>
<keyword evidence="2 5" id="KW-0689">Ribosomal protein</keyword>
<dbReference type="SUPFAM" id="SSF50104">
    <property type="entry name" value="Translation proteins SH3-like domain"/>
    <property type="match status" value="1"/>
</dbReference>
<dbReference type="Proteomes" id="UP000320496">
    <property type="component" value="Chromosome"/>
</dbReference>
<dbReference type="RefSeq" id="WP_145370993.1">
    <property type="nucleotide sequence ID" value="NZ_CP036275.1"/>
</dbReference>
<dbReference type="HAMAP" id="MF_01326_B">
    <property type="entry name" value="Ribosomal_uL24_B"/>
    <property type="match status" value="1"/>
</dbReference>
<dbReference type="GO" id="GO:0005840">
    <property type="term" value="C:ribosome"/>
    <property type="evidence" value="ECO:0007669"/>
    <property type="project" value="UniProtKB-KW"/>
</dbReference>
<evidence type="ECO:0000256" key="1">
    <source>
        <dbReference type="ARBA" id="ARBA00010618"/>
    </source>
</evidence>
<dbReference type="OrthoDB" id="9807419at2"/>
<comment type="function">
    <text evidence="5">One of two assembly initiator proteins, it binds directly to the 5'-end of the 23S rRNA, where it nucleates assembly of the 50S subunit.</text>
</comment>
<reference evidence="7 8" key="1">
    <citation type="submission" date="2019-02" db="EMBL/GenBank/DDBJ databases">
        <title>Deep-cultivation of Planctomycetes and their phenomic and genomic characterization uncovers novel biology.</title>
        <authorList>
            <person name="Wiegand S."/>
            <person name="Jogler M."/>
            <person name="Boedeker C."/>
            <person name="Pinto D."/>
            <person name="Vollmers J."/>
            <person name="Rivas-Marin E."/>
            <person name="Kohn T."/>
            <person name="Peeters S.H."/>
            <person name="Heuer A."/>
            <person name="Rast P."/>
            <person name="Oberbeckmann S."/>
            <person name="Bunk B."/>
            <person name="Jeske O."/>
            <person name="Meyerdierks A."/>
            <person name="Storesund J.E."/>
            <person name="Kallscheuer N."/>
            <person name="Luecker S."/>
            <person name="Lage O.M."/>
            <person name="Pohl T."/>
            <person name="Merkel B.J."/>
            <person name="Hornburger P."/>
            <person name="Mueller R.-W."/>
            <person name="Bruemmer F."/>
            <person name="Labrenz M."/>
            <person name="Spormann A.M."/>
            <person name="Op den Camp H."/>
            <person name="Overmann J."/>
            <person name="Amann R."/>
            <person name="Jetten M.S.M."/>
            <person name="Mascher T."/>
            <person name="Medema M.H."/>
            <person name="Devos D.P."/>
            <person name="Kaster A.-K."/>
            <person name="Ovreas L."/>
            <person name="Rohde M."/>
            <person name="Galperin M.Y."/>
            <person name="Jogler C."/>
        </authorList>
    </citation>
    <scope>NUCLEOTIDE SEQUENCE [LARGE SCALE GENOMIC DNA]</scope>
    <source>
        <strain evidence="7 8">Mal4</strain>
    </source>
</reference>
<dbReference type="CDD" id="cd06089">
    <property type="entry name" value="KOW_RPL26"/>
    <property type="match status" value="1"/>
</dbReference>
<dbReference type="EMBL" id="CP036275">
    <property type="protein sequence ID" value="QDU39853.1"/>
    <property type="molecule type" value="Genomic_DNA"/>
</dbReference>
<sequence>MKIKRNDTVLVTVGDDKGLTPRRVTQVLDGGERLIVEGVNLVYKHVRRGHPKSPQGGRLRMEMPIRSSNVVYYCESCQKGSRLGLRYADDGSKERFCKRCGTSVGRVSPPRETYAEK</sequence>
<dbReference type="PANTHER" id="PTHR12903">
    <property type="entry name" value="MITOCHONDRIAL RIBOSOMAL PROTEIN L24"/>
    <property type="match status" value="1"/>
</dbReference>
<dbReference type="GO" id="GO:1990904">
    <property type="term" value="C:ribonucleoprotein complex"/>
    <property type="evidence" value="ECO:0007669"/>
    <property type="project" value="UniProtKB-KW"/>
</dbReference>
<accession>A0A517ZBI6</accession>
<dbReference type="AlphaFoldDB" id="A0A517ZBI6"/>
<comment type="subunit">
    <text evidence="5">Part of the 50S ribosomal subunit.</text>
</comment>
<dbReference type="GO" id="GO:0019843">
    <property type="term" value="F:rRNA binding"/>
    <property type="evidence" value="ECO:0007669"/>
    <property type="project" value="UniProtKB-UniRule"/>
</dbReference>
<dbReference type="InterPro" id="IPR041988">
    <property type="entry name" value="Ribosomal_uL24_KOW"/>
</dbReference>
<feature type="domain" description="Large ribosomal subunit protein uL24 C-terminal" evidence="6">
    <location>
        <begin position="39"/>
        <end position="103"/>
    </location>
</feature>
<dbReference type="GO" id="GO:0003735">
    <property type="term" value="F:structural constituent of ribosome"/>
    <property type="evidence" value="ECO:0007669"/>
    <property type="project" value="InterPro"/>
</dbReference>
<keyword evidence="5" id="KW-0694">RNA-binding</keyword>
<keyword evidence="8" id="KW-1185">Reference proteome</keyword>
<dbReference type="Gene3D" id="2.30.30.30">
    <property type="match status" value="1"/>
</dbReference>
<dbReference type="NCBIfam" id="TIGR01079">
    <property type="entry name" value="rplX_bact"/>
    <property type="match status" value="1"/>
</dbReference>
<keyword evidence="5" id="KW-0699">rRNA-binding</keyword>
<protein>
    <recommendedName>
        <fullName evidence="4 5">Large ribosomal subunit protein uL24</fullName>
    </recommendedName>
</protein>
<dbReference type="InterPro" id="IPR008991">
    <property type="entry name" value="Translation_prot_SH3-like_sf"/>
</dbReference>
<evidence type="ECO:0000256" key="5">
    <source>
        <dbReference type="HAMAP-Rule" id="MF_01326"/>
    </source>
</evidence>